<keyword evidence="2" id="KW-1185">Reference proteome</keyword>
<accession>A0A9J6ZPQ5</accession>
<reference evidence="1" key="2">
    <citation type="submission" date="2022-06" db="EMBL/GenBank/DDBJ databases">
        <title>Xiashengella guii gen. nov. sp. nov., a bacterium isolated form anaerobic digestion tank.</title>
        <authorList>
            <person name="Huang H."/>
        </authorList>
    </citation>
    <scope>NUCLEOTIDE SEQUENCE</scope>
    <source>
        <strain evidence="1">Ai-910</strain>
    </source>
</reference>
<evidence type="ECO:0000313" key="1">
    <source>
        <dbReference type="EMBL" id="URW79535.1"/>
    </source>
</evidence>
<dbReference type="RefSeq" id="WP_250723492.1">
    <property type="nucleotide sequence ID" value="NZ_CP098400.1"/>
</dbReference>
<dbReference type="Proteomes" id="UP001056426">
    <property type="component" value="Chromosome"/>
</dbReference>
<dbReference type="KEGG" id="alkq:M9189_11795"/>
<reference evidence="1" key="1">
    <citation type="submission" date="2022-05" db="EMBL/GenBank/DDBJ databases">
        <authorList>
            <person name="Sun X."/>
        </authorList>
    </citation>
    <scope>NUCLEOTIDE SEQUENCE</scope>
    <source>
        <strain evidence="1">Ai-910</strain>
    </source>
</reference>
<name>A0A9J6ZPQ5_9BACT</name>
<organism evidence="1 2">
    <name type="scientific">Xiashengella succiniciproducens</name>
    <dbReference type="NCBI Taxonomy" id="2949635"/>
    <lineage>
        <taxon>Bacteria</taxon>
        <taxon>Pseudomonadati</taxon>
        <taxon>Bacteroidota</taxon>
        <taxon>Bacteroidia</taxon>
        <taxon>Marinilabiliales</taxon>
        <taxon>Marinilabiliaceae</taxon>
        <taxon>Xiashengella</taxon>
    </lineage>
</organism>
<sequence length="101" mass="11261">MKTTHSPKDYTPMDPDYFDTVQLLIGLHCKAHYFDTGNKVMDATGVVTGLFSPDGFSRYVVLDNEMAIRADRIITLNGRPGPAFDEYDLYALQCLTCMGGM</sequence>
<dbReference type="EMBL" id="CP098400">
    <property type="protein sequence ID" value="URW79535.1"/>
    <property type="molecule type" value="Genomic_DNA"/>
</dbReference>
<protein>
    <submittedName>
        <fullName evidence="1">Uncharacterized protein</fullName>
    </submittedName>
</protein>
<proteinExistence type="predicted"/>
<dbReference type="AlphaFoldDB" id="A0A9J6ZPQ5"/>
<gene>
    <name evidence="1" type="ORF">M9189_11795</name>
</gene>
<evidence type="ECO:0000313" key="2">
    <source>
        <dbReference type="Proteomes" id="UP001056426"/>
    </source>
</evidence>